<feature type="domain" description="C2 NT-type" evidence="3">
    <location>
        <begin position="6"/>
        <end position="141"/>
    </location>
</feature>
<proteinExistence type="predicted"/>
<dbReference type="PROSITE" id="PS51840">
    <property type="entry name" value="C2_NT"/>
    <property type="match status" value="1"/>
</dbReference>
<dbReference type="OMA" id="TEASYMR"/>
<reference evidence="5" key="1">
    <citation type="journal article" date="2013" name="Science">
        <title>The Amborella genome and the evolution of flowering plants.</title>
        <authorList>
            <consortium name="Amborella Genome Project"/>
        </authorList>
    </citation>
    <scope>NUCLEOTIDE SEQUENCE [LARGE SCALE GENOMIC DNA]</scope>
</reference>
<gene>
    <name evidence="4" type="ORF">AMTR_s00010p00223040</name>
</gene>
<evidence type="ECO:0000256" key="1">
    <source>
        <dbReference type="SAM" id="Coils"/>
    </source>
</evidence>
<feature type="coiled-coil region" evidence="1">
    <location>
        <begin position="1644"/>
        <end position="1751"/>
    </location>
</feature>
<sequence>MSRIGKWKTEKTKVKVVFRLQFHATHVPQPGWDKLFVSFIPAETGKVAAKTTKVPVRNGSCKWSDPIYETTRLLLDSKTRKYDEKLYKLVVAMGSSRSSILGEANINLADYADASKPSSVSLLLQGCDCGTLLHVTVQLLTSKTGFREFEQQRETTEKGFRMLTGQNSSEEFDGKGLAPVEMDNDQTDKVASKVRFKSSFIGLPALNEGAESKEDCTDSAAGIDGSSYTSESVSAEPEKQEISSAKDNDSTMSSELGGTLNQSPDPINSDKSCHQQLVAQGSNDWTHGWSSDYSMDNDLAVAYEENGRLRGCLEAAESSILELKAEVSLLRKQADEFGEETESFAQRIIKEVASGEELSKEVAALKSECVELKDAFEKLKSSNGNLHIMDKANESFHSSSSAENLSSNDDCKVFEPICLDSKLEKSAYQKGQNNLIPDFELNWIQGLSLLQDKISEMKAKTYSLKNEKDLGCIQIDLESLERVFENFKQGTAKAPSAVGESQTLMENDIGLNLKLEEKNHELSGELDESKAERERLAKKMVEMECYYESLVQALEESQKQLQEELHRLGNEHRTCFYTISSYETQVERMRQDLNDQIIRFTKDRHELDSLNIELEKRAINSETALRSLRWNYSIAVDQLQKDLELLSLQVVSMFETNQNLARQAFEEASQVCLKEYLEEHSTEVTPSLLKDDSEISVLKEKCKTRMKGVPSGFLVSGRKALDFTVNVTVHKEDSVAKGTGNGDIHGFNGDHSILVGDQEHEGLKDGEEPRHVSKDAPEPEAVNSQEYNAAEILKYGNENLKLKKLLSEQEAIIKDMKASLCYQEKLHQGAEDELLELHFQCLHFNIYANVLEETLRETNALIMLMKVKQEELTGQLNHSTEIKEKLMLKLQGALDDVKVLQKHEVSYTKKCEELALKNHVLERQFQDLSDDNHLLSQKVNDSEKMIIDLTGYKSKYDSCNKKLIELESLIEKANQERTSLQNEIELLSGNLRSMKLQSDKKIGESERLIMELTVYKSKYESCNKKLMDLESLSGKEYQVKTSLHREINLLNEKMRSMNIESDKQIAELEKTIAFAHNKLESLIANPLFHDERINGSAHIGKDELHGMEHDGLMQTILYFEVLQNKAHQTMIQLHQENGAVKEHGDIAHGSLKDMEIQISSLKDRYESDTKSLMVELSTSKAQIGRLDKEIQDVTGKLRISSEANEMLMQENEALSSKLFQMEIELQNTMDENDVLAQKNGDIQSSSEELEQTKSVVNDYMVENTSLRHLLHVCNVESAQKEEELNCLKEKLKCIHDELETVRQSEEKLEAEVETLTSELKECHEKLLSSSLQDAELILVKQQLQVQEFENSKLRDLSLHLTQSQSKVNEEASNLCLQVHDLECHLASVLEAWLAADVEVNFMKNQFEIRMVELVDSLKSLEKCQDELSMKRDDAVIALKDCLERENMCVQDKQSLMAELTSLRSELEHVRTVKNDLLEQINLQKAHWVKLEISDSPKKLKLEVENEQLKSTLASFEEELDNLRSSKEELELTSLVLQSKLVEQNSQVAHLSVYGDELMKLRNQNSELSLKLSDQVMKTEEFRNLSIHLRELKEKADAELSQINEKKREVEGPSVAMQESLRVAFIREQCETKIQELKGQLFVSKKHGEELLLKLQNAVEELESRKKSEASHVRRNEELSVKVLELEAELQNVISSMREKTSDYDRMKAELECTMLSLDCCREEKQKVEGSLEECNKEKINAVMELDTMKEQQRSLQLTSKPVEQDSQEPGVLQLRLDKEFSWRFSDIGINNVLRGDNSLQEGRIRSVHLNEDKEEEGPKLFDRSLSWSPSCRPKATENLVLSADMQIENETVSERGLLETSQQILVEKDGQLQSDMKLLASISGRFREDCLSSSMDRLNKELEKMKNENLDNSPESDYLHEPSFEALLQRETLQLHMANKQLGNIFPRYNEYPRGGNALERVLALEVELAEALQKKKSKMFQSSFLKQHNDEEAVFQSFRDINELIKDMLELKRRHTDVERELKEMHDRYSQLSLQFAEVEGERQKLVMTIKNRRASKRT</sequence>
<feature type="coiled-coil region" evidence="1">
    <location>
        <begin position="512"/>
        <end position="599"/>
    </location>
</feature>
<feature type="coiled-coil region" evidence="1">
    <location>
        <begin position="313"/>
        <end position="382"/>
    </location>
</feature>
<feature type="coiled-coil region" evidence="1">
    <location>
        <begin position="1040"/>
        <end position="1085"/>
    </location>
</feature>
<feature type="compositionally biased region" description="Basic and acidic residues" evidence="2">
    <location>
        <begin position="236"/>
        <end position="249"/>
    </location>
</feature>
<evidence type="ECO:0000256" key="2">
    <source>
        <dbReference type="SAM" id="MobiDB-lite"/>
    </source>
</evidence>
<dbReference type="HOGENOM" id="CLU_236600_0_0_1"/>
<feature type="compositionally biased region" description="Polar residues" evidence="2">
    <location>
        <begin position="250"/>
        <end position="272"/>
    </location>
</feature>
<dbReference type="PANTHER" id="PTHR34452">
    <property type="entry name" value="MYOSIN HEAVY CHAIN-RELATED PROTEIN"/>
    <property type="match status" value="1"/>
</dbReference>
<dbReference type="Pfam" id="PF10358">
    <property type="entry name" value="NT-C2"/>
    <property type="match status" value="1"/>
</dbReference>
<feature type="coiled-coil region" evidence="1">
    <location>
        <begin position="1204"/>
        <end position="1231"/>
    </location>
</feature>
<dbReference type="STRING" id="13333.W1NES8"/>
<evidence type="ECO:0000313" key="4">
    <source>
        <dbReference type="EMBL" id="ERM94267.1"/>
    </source>
</evidence>
<evidence type="ECO:0000259" key="3">
    <source>
        <dbReference type="PROSITE" id="PS51840"/>
    </source>
</evidence>
<dbReference type="InterPro" id="IPR019448">
    <property type="entry name" value="NT-C2"/>
</dbReference>
<evidence type="ECO:0000313" key="5">
    <source>
        <dbReference type="Proteomes" id="UP000017836"/>
    </source>
</evidence>
<feature type="region of interest" description="Disordered" evidence="2">
    <location>
        <begin position="211"/>
        <end position="272"/>
    </location>
</feature>
<dbReference type="Gramene" id="ERM94267">
    <property type="protein sequence ID" value="ERM94267"/>
    <property type="gene ID" value="AMTR_s00010p00223040"/>
</dbReference>
<feature type="coiled-coil region" evidence="1">
    <location>
        <begin position="1459"/>
        <end position="1532"/>
    </location>
</feature>
<feature type="compositionally biased region" description="Basic and acidic residues" evidence="2">
    <location>
        <begin position="762"/>
        <end position="777"/>
    </location>
</feature>
<feature type="coiled-coil region" evidence="1">
    <location>
        <begin position="956"/>
        <end position="997"/>
    </location>
</feature>
<dbReference type="Proteomes" id="UP000017836">
    <property type="component" value="Unassembled WGS sequence"/>
</dbReference>
<accession>W1NES8</accession>
<dbReference type="OrthoDB" id="2018427at2759"/>
<keyword evidence="5" id="KW-1185">Reference proteome</keyword>
<protein>
    <recommendedName>
        <fullName evidence="3">C2 NT-type domain-containing protein</fullName>
    </recommendedName>
</protein>
<name>W1NES8_AMBTC</name>
<feature type="region of interest" description="Disordered" evidence="2">
    <location>
        <begin position="762"/>
        <end position="783"/>
    </location>
</feature>
<dbReference type="EMBL" id="KI397513">
    <property type="protein sequence ID" value="ERM94267.1"/>
    <property type="molecule type" value="Genomic_DNA"/>
</dbReference>
<dbReference type="eggNOG" id="ENOG502QRAN">
    <property type="taxonomic scope" value="Eukaryota"/>
</dbReference>
<feature type="coiled-coil region" evidence="1">
    <location>
        <begin position="1277"/>
        <end position="1351"/>
    </location>
</feature>
<feature type="coiled-coil region" evidence="1">
    <location>
        <begin position="2002"/>
        <end position="2036"/>
    </location>
</feature>
<organism evidence="4 5">
    <name type="scientific">Amborella trichopoda</name>
    <dbReference type="NCBI Taxonomy" id="13333"/>
    <lineage>
        <taxon>Eukaryota</taxon>
        <taxon>Viridiplantae</taxon>
        <taxon>Streptophyta</taxon>
        <taxon>Embryophyta</taxon>
        <taxon>Tracheophyta</taxon>
        <taxon>Spermatophyta</taxon>
        <taxon>Magnoliopsida</taxon>
        <taxon>Amborellales</taxon>
        <taxon>Amborellaceae</taxon>
        <taxon>Amborella</taxon>
    </lineage>
</organism>
<dbReference type="PANTHER" id="PTHR34452:SF1">
    <property type="entry name" value="SPORULATION-SPECIFIC PROTEIN"/>
    <property type="match status" value="1"/>
</dbReference>
<keyword evidence="1" id="KW-0175">Coiled coil</keyword>